<dbReference type="AlphaFoldDB" id="A0A6P8JXY8"/>
<sequence length="131" mass="15226">MAFFLIRLALVAGAVYGTQELGIWESSDHTKVLFEGAKREVSPYAEDLMNRFCCWRCDKCNEDVKVKPWQESMVDAWNETMKKTFNALGVQVPFYYKRFSEDFQQGIDDLVNDKEEIDTNAKKPQNPKKSK</sequence>
<name>A0A6P8JXY8_DROMA</name>
<evidence type="ECO:0000256" key="9">
    <source>
        <dbReference type="SAM" id="SignalP"/>
    </source>
</evidence>
<comment type="subunit">
    <text evidence="8">Component of the mitochondrial contact site and cristae organizing system (MICOS) complex.</text>
</comment>
<gene>
    <name evidence="11" type="primary">LOC117141712</name>
</gene>
<keyword evidence="3" id="KW-0812">Transmembrane</keyword>
<dbReference type="PANTHER" id="PTHR31816:SF3">
    <property type="entry name" value="MICOS COMPLEX SUBUNIT MIC13"/>
    <property type="match status" value="1"/>
</dbReference>
<feature type="signal peptide" evidence="9">
    <location>
        <begin position="1"/>
        <end position="17"/>
    </location>
</feature>
<evidence type="ECO:0000256" key="8">
    <source>
        <dbReference type="RuleBase" id="RU363009"/>
    </source>
</evidence>
<keyword evidence="6 8" id="KW-0496">Mitochondrion</keyword>
<dbReference type="Pfam" id="PF15884">
    <property type="entry name" value="QIL1"/>
    <property type="match status" value="1"/>
</dbReference>
<reference evidence="11" key="1">
    <citation type="submission" date="2025-08" db="UniProtKB">
        <authorList>
            <consortium name="RefSeq"/>
        </authorList>
    </citation>
    <scope>IDENTIFICATION</scope>
    <source>
        <strain evidence="11">Mau12</strain>
        <tissue evidence="11">Whole Body</tissue>
    </source>
</reference>
<accession>A0A6P8JXY8</accession>
<feature type="chain" id="PRO_5027991673" description="MICOS complex subunit MIC13" evidence="9">
    <location>
        <begin position="18"/>
        <end position="131"/>
    </location>
</feature>
<evidence type="ECO:0000256" key="4">
    <source>
        <dbReference type="ARBA" id="ARBA00022792"/>
    </source>
</evidence>
<dbReference type="InterPro" id="IPR026769">
    <property type="entry name" value="Mic13"/>
</dbReference>
<keyword evidence="4 8" id="KW-0999">Mitochondrion inner membrane</keyword>
<keyword evidence="9" id="KW-0732">Signal</keyword>
<evidence type="ECO:0000256" key="6">
    <source>
        <dbReference type="ARBA" id="ARBA00023128"/>
    </source>
</evidence>
<dbReference type="GO" id="GO:0061617">
    <property type="term" value="C:MICOS complex"/>
    <property type="evidence" value="ECO:0007669"/>
    <property type="project" value="UniProtKB-UniRule"/>
</dbReference>
<evidence type="ECO:0000313" key="10">
    <source>
        <dbReference type="Proteomes" id="UP000515162"/>
    </source>
</evidence>
<organism evidence="10 11">
    <name type="scientific">Drosophila mauritiana</name>
    <name type="common">Fruit fly</name>
    <dbReference type="NCBI Taxonomy" id="7226"/>
    <lineage>
        <taxon>Eukaryota</taxon>
        <taxon>Metazoa</taxon>
        <taxon>Ecdysozoa</taxon>
        <taxon>Arthropoda</taxon>
        <taxon>Hexapoda</taxon>
        <taxon>Insecta</taxon>
        <taxon>Pterygota</taxon>
        <taxon>Neoptera</taxon>
        <taxon>Endopterygota</taxon>
        <taxon>Diptera</taxon>
        <taxon>Brachycera</taxon>
        <taxon>Muscomorpha</taxon>
        <taxon>Ephydroidea</taxon>
        <taxon>Drosophilidae</taxon>
        <taxon>Drosophila</taxon>
        <taxon>Sophophora</taxon>
    </lineage>
</organism>
<evidence type="ECO:0000256" key="5">
    <source>
        <dbReference type="ARBA" id="ARBA00022989"/>
    </source>
</evidence>
<dbReference type="PANTHER" id="PTHR31816">
    <property type="entry name" value="MICOS COMPLEX SUBUNIT MIC13"/>
    <property type="match status" value="1"/>
</dbReference>
<comment type="function">
    <text evidence="8">Component of the MICOS complex, a large protein complex of the mitochondrial inner membrane that plays crucial roles in the maintenance of crista junctions, inner membrane architecture, and formation of contact sites to the outer membrane.</text>
</comment>
<comment type="subcellular location">
    <subcellularLocation>
        <location evidence="1 8">Mitochondrion inner membrane</location>
        <topology evidence="1 8">Single-pass membrane protein</topology>
    </subcellularLocation>
</comment>
<evidence type="ECO:0000256" key="7">
    <source>
        <dbReference type="ARBA" id="ARBA00023136"/>
    </source>
</evidence>
<dbReference type="GeneID" id="117141712"/>
<dbReference type="GO" id="GO:0042407">
    <property type="term" value="P:cristae formation"/>
    <property type="evidence" value="ECO:0007669"/>
    <property type="project" value="TreeGrafter"/>
</dbReference>
<dbReference type="GO" id="GO:0044284">
    <property type="term" value="C:mitochondrial crista junction"/>
    <property type="evidence" value="ECO:0007669"/>
    <property type="project" value="TreeGrafter"/>
</dbReference>
<evidence type="ECO:0000256" key="1">
    <source>
        <dbReference type="ARBA" id="ARBA00004434"/>
    </source>
</evidence>
<proteinExistence type="inferred from homology"/>
<evidence type="ECO:0000256" key="2">
    <source>
        <dbReference type="ARBA" id="ARBA00006771"/>
    </source>
</evidence>
<protein>
    <recommendedName>
        <fullName evidence="8">MICOS complex subunit MIC13</fullName>
    </recommendedName>
</protein>
<keyword evidence="7" id="KW-0472">Membrane</keyword>
<dbReference type="Proteomes" id="UP000515162">
    <property type="component" value="Chromosome 2L"/>
</dbReference>
<evidence type="ECO:0000256" key="3">
    <source>
        <dbReference type="ARBA" id="ARBA00022692"/>
    </source>
</evidence>
<keyword evidence="5" id="KW-1133">Transmembrane helix</keyword>
<evidence type="ECO:0000313" key="11">
    <source>
        <dbReference type="RefSeq" id="XP_033161220.1"/>
    </source>
</evidence>
<comment type="similarity">
    <text evidence="2 8">Belongs to the MICOS complex subunit Mic13 family.</text>
</comment>
<dbReference type="RefSeq" id="XP_033161220.1">
    <property type="nucleotide sequence ID" value="XM_033305329.1"/>
</dbReference>
<keyword evidence="10" id="KW-1185">Reference proteome</keyword>